<keyword evidence="6" id="KW-1185">Reference proteome</keyword>
<name>A0ABS0GGP5_9VIBR</name>
<evidence type="ECO:0000313" key="5">
    <source>
        <dbReference type="EMBL" id="MBF9002641.1"/>
    </source>
</evidence>
<dbReference type="EMBL" id="JADPMR010000002">
    <property type="protein sequence ID" value="MBF9001579.1"/>
    <property type="molecule type" value="Genomic_DNA"/>
</dbReference>
<evidence type="ECO:0000313" key="6">
    <source>
        <dbReference type="Proteomes" id="UP000597206"/>
    </source>
</evidence>
<dbReference type="EMBL" id="JADPMR010000004">
    <property type="protein sequence ID" value="MBF9002641.1"/>
    <property type="molecule type" value="Genomic_DNA"/>
</dbReference>
<reference evidence="4 6" key="1">
    <citation type="submission" date="2020-11" db="EMBL/GenBank/DDBJ databases">
        <title>Vibrio nitrifigilis sp. nov., a marine nitrogen-fixing bacterium isolated from the lagoon sediment of an islet inside an atoll.</title>
        <authorList>
            <person name="Wang L.-T."/>
            <person name="Shieh W.Y."/>
        </authorList>
    </citation>
    <scope>NUCLEOTIDE SEQUENCE [LARGE SCALE GENOMIC DNA]</scope>
    <source>
        <strain evidence="4 6">NFV-1</strain>
    </source>
</reference>
<evidence type="ECO:0000313" key="4">
    <source>
        <dbReference type="EMBL" id="MBF9001579.1"/>
    </source>
</evidence>
<keyword evidence="1" id="KW-0472">Membrane</keyword>
<dbReference type="Pfam" id="PF05707">
    <property type="entry name" value="Zot"/>
    <property type="match status" value="1"/>
</dbReference>
<accession>A0ABS0GGP5</accession>
<organism evidence="4 6">
    <name type="scientific">Vibrio nitrifigilis</name>
    <dbReference type="NCBI Taxonomy" id="2789781"/>
    <lineage>
        <taxon>Bacteria</taxon>
        <taxon>Pseudomonadati</taxon>
        <taxon>Pseudomonadota</taxon>
        <taxon>Gammaproteobacteria</taxon>
        <taxon>Vibrionales</taxon>
        <taxon>Vibrionaceae</taxon>
        <taxon>Vibrio</taxon>
    </lineage>
</organism>
<protein>
    <submittedName>
        <fullName evidence="4">Assembly protein</fullName>
    </submittedName>
</protein>
<gene>
    <name evidence="3" type="ORF">I1A42_07910</name>
    <name evidence="4" type="ORF">I1A42_13845</name>
    <name evidence="5" type="ORF">I1A42_19385</name>
</gene>
<comment type="caution">
    <text evidence="4">The sequence shown here is derived from an EMBL/GenBank/DDBJ whole genome shotgun (WGS) entry which is preliminary data.</text>
</comment>
<sequence>MIYGIVGRPRSGKSYESVVYHIIPAIQDGRKVVTNVSLNVDQFVKVFGPHVRDLIKVVDGKLSEYGSMQRPFSRFEDYQDDWRDEQNRGPLFVVDEAHMVLPNRQLDSKILEFYSLHGHYGIDIVLLTQNLRKIHKDVKAMIEMTYYCAKNTAFGSDKTYTKKVRLGDTSEDLNVEQRRYKKEYFPFYQSHTQSSGAVVEAAAADVKPLWKTWPFIGAGFMFCLTIVLLVYQLVIREDKTVKHAHVNKVQSTVTVNTKAQVPSGSPKPRRKNFGPLADYDLFVAGYSKQVSYISRKRNDTVVDADNTFNRVYLDVYSGAQKMFTLNNYDLKKMGYEFKELASCVYEAYFHDSSRIVVCREAVMTQPDLIAEASPIKF</sequence>
<feature type="transmembrane region" description="Helical" evidence="1">
    <location>
        <begin position="213"/>
        <end position="234"/>
    </location>
</feature>
<proteinExistence type="predicted"/>
<evidence type="ECO:0000313" key="3">
    <source>
        <dbReference type="EMBL" id="MBF9000484.1"/>
    </source>
</evidence>
<dbReference type="Gene3D" id="3.40.50.300">
    <property type="entry name" value="P-loop containing nucleotide triphosphate hydrolases"/>
    <property type="match status" value="1"/>
</dbReference>
<dbReference type="InterPro" id="IPR008900">
    <property type="entry name" value="Zot_N"/>
</dbReference>
<feature type="domain" description="Zona occludens toxin N-terminal" evidence="2">
    <location>
        <begin position="1"/>
        <end position="193"/>
    </location>
</feature>
<dbReference type="RefSeq" id="WP_196123142.1">
    <property type="nucleotide sequence ID" value="NZ_JADPMR010000001.1"/>
</dbReference>
<dbReference type="EMBL" id="JADPMR010000001">
    <property type="protein sequence ID" value="MBF9000484.1"/>
    <property type="molecule type" value="Genomic_DNA"/>
</dbReference>
<dbReference type="InterPro" id="IPR027417">
    <property type="entry name" value="P-loop_NTPase"/>
</dbReference>
<dbReference type="Proteomes" id="UP000597206">
    <property type="component" value="Unassembled WGS sequence"/>
</dbReference>
<keyword evidence="1" id="KW-1133">Transmembrane helix</keyword>
<evidence type="ECO:0000259" key="2">
    <source>
        <dbReference type="Pfam" id="PF05707"/>
    </source>
</evidence>
<dbReference type="SUPFAM" id="SSF52540">
    <property type="entry name" value="P-loop containing nucleoside triphosphate hydrolases"/>
    <property type="match status" value="1"/>
</dbReference>
<evidence type="ECO:0000256" key="1">
    <source>
        <dbReference type="SAM" id="Phobius"/>
    </source>
</evidence>
<keyword evidence="1" id="KW-0812">Transmembrane</keyword>